<dbReference type="SUPFAM" id="SSF110857">
    <property type="entry name" value="Gamma-glutamyl cyclotransferase-like"/>
    <property type="match status" value="1"/>
</dbReference>
<accession>A0A6M6JEF3</accession>
<feature type="domain" description="Gamma-glutamylcyclotransferase AIG2-like" evidence="1">
    <location>
        <begin position="231"/>
        <end position="330"/>
    </location>
</feature>
<gene>
    <name evidence="2" type="ORF">HOP40_04695</name>
</gene>
<dbReference type="EMBL" id="CP053564">
    <property type="protein sequence ID" value="QJY45212.1"/>
    <property type="molecule type" value="Genomic_DNA"/>
</dbReference>
<dbReference type="GO" id="GO:0016740">
    <property type="term" value="F:transferase activity"/>
    <property type="evidence" value="ECO:0007669"/>
    <property type="project" value="UniProtKB-KW"/>
</dbReference>
<name>A0A6M6JEF3_9PSEU</name>
<dbReference type="Proteomes" id="UP000505377">
    <property type="component" value="Chromosome"/>
</dbReference>
<dbReference type="Pfam" id="PF06094">
    <property type="entry name" value="GGACT"/>
    <property type="match status" value="1"/>
</dbReference>
<sequence length="344" mass="36179">MPRPDSAFPADPYPGAVPDCSFVHVDGTVHELVPGPWRVGDLPLDDWLAARGAPPASARVPLLSYGSNRCPSKITWLRGTLGLGADPVVVLRARTAGVAAVWAAGHRARDGQRPATLAAAPDVEEDHAVWLATPAQIAVLDRCEGRDERFRLARLRTGTVRTGDGARVEQPWVYVGHSPARAPLHVGGRPVRCADVPQSAARVLRGEPGDDGLDAPTAVGAPDPDTWPTALFAYGLLQPGQVSWHHVAPFAAGPHRPASVAGAVLDTGRGYPAWLPGAAGTAPGTLVELTDPVAAFPAMDAYEGPDYVRVRAVATDGTTCWAYAWRSPSDGFTALPTGWPPSRS</sequence>
<dbReference type="AlphaFoldDB" id="A0A6M6JEF3"/>
<dbReference type="CDD" id="cd06661">
    <property type="entry name" value="GGCT_like"/>
    <property type="match status" value="1"/>
</dbReference>
<keyword evidence="2" id="KW-0808">Transferase</keyword>
<dbReference type="InterPro" id="IPR013024">
    <property type="entry name" value="GGCT-like"/>
</dbReference>
<organism evidence="2 3">
    <name type="scientific">Pseudonocardia broussonetiae</name>
    <dbReference type="NCBI Taxonomy" id="2736640"/>
    <lineage>
        <taxon>Bacteria</taxon>
        <taxon>Bacillati</taxon>
        <taxon>Actinomycetota</taxon>
        <taxon>Actinomycetes</taxon>
        <taxon>Pseudonocardiales</taxon>
        <taxon>Pseudonocardiaceae</taxon>
        <taxon>Pseudonocardia</taxon>
    </lineage>
</organism>
<reference evidence="2 3" key="1">
    <citation type="submission" date="2020-05" db="EMBL/GenBank/DDBJ databases">
        <authorList>
            <person name="Mo P."/>
        </authorList>
    </citation>
    <scope>NUCLEOTIDE SEQUENCE [LARGE SCALE GENOMIC DNA]</scope>
    <source>
        <strain evidence="2 3">Gen01</strain>
    </source>
</reference>
<evidence type="ECO:0000313" key="3">
    <source>
        <dbReference type="Proteomes" id="UP000505377"/>
    </source>
</evidence>
<keyword evidence="3" id="KW-1185">Reference proteome</keyword>
<evidence type="ECO:0000259" key="1">
    <source>
        <dbReference type="Pfam" id="PF06094"/>
    </source>
</evidence>
<dbReference type="RefSeq" id="WP_172155000.1">
    <property type="nucleotide sequence ID" value="NZ_CP053564.1"/>
</dbReference>
<evidence type="ECO:0000313" key="2">
    <source>
        <dbReference type="EMBL" id="QJY45212.1"/>
    </source>
</evidence>
<protein>
    <submittedName>
        <fullName evidence="2">Gamma-glutamylcyclotransferase</fullName>
    </submittedName>
</protein>
<dbReference type="InterPro" id="IPR009288">
    <property type="entry name" value="AIG2-like_dom"/>
</dbReference>
<proteinExistence type="predicted"/>
<dbReference type="KEGG" id="pbro:HOP40_04695"/>
<dbReference type="InterPro" id="IPR036568">
    <property type="entry name" value="GGCT-like_sf"/>
</dbReference>
<dbReference type="Gene3D" id="3.10.490.10">
    <property type="entry name" value="Gamma-glutamyl cyclotransferase-like"/>
    <property type="match status" value="1"/>
</dbReference>